<feature type="transmembrane region" description="Helical" evidence="7">
    <location>
        <begin position="108"/>
        <end position="127"/>
    </location>
</feature>
<evidence type="ECO:0000256" key="1">
    <source>
        <dbReference type="ARBA" id="ARBA00004651"/>
    </source>
</evidence>
<evidence type="ECO:0000256" key="4">
    <source>
        <dbReference type="ARBA" id="ARBA00022692"/>
    </source>
</evidence>
<reference evidence="9" key="1">
    <citation type="submission" date="2022-12" db="EMBL/GenBank/DDBJ databases">
        <title>Whole genome sequence analysis of a duck derived balloon bacteium Aerococcus urinaeequi henan2020.</title>
        <authorList>
            <person name="Zhang H."/>
            <person name="Qiao H.X."/>
            <person name="Bian C.Z."/>
            <person name="Shu J.C."/>
        </authorList>
    </citation>
    <scope>NUCLEOTIDE SEQUENCE</scope>
    <source>
        <strain evidence="9">2020-HN-1</strain>
    </source>
</reference>
<protein>
    <submittedName>
        <fullName evidence="9">Carbohydrate ABC transporter permease</fullName>
    </submittedName>
</protein>
<dbReference type="RefSeq" id="WP_269105100.1">
    <property type="nucleotide sequence ID" value="NZ_CP114063.1"/>
</dbReference>
<dbReference type="PANTHER" id="PTHR43744">
    <property type="entry name" value="ABC TRANSPORTER PERMEASE PROTEIN MG189-RELATED-RELATED"/>
    <property type="match status" value="1"/>
</dbReference>
<dbReference type="Pfam" id="PF00528">
    <property type="entry name" value="BPD_transp_1"/>
    <property type="match status" value="1"/>
</dbReference>
<feature type="transmembrane region" description="Helical" evidence="7">
    <location>
        <begin position="12"/>
        <end position="32"/>
    </location>
</feature>
<evidence type="ECO:0000313" key="9">
    <source>
        <dbReference type="EMBL" id="WAT24709.1"/>
    </source>
</evidence>
<dbReference type="GO" id="GO:0005886">
    <property type="term" value="C:plasma membrane"/>
    <property type="evidence" value="ECO:0007669"/>
    <property type="project" value="UniProtKB-SubCell"/>
</dbReference>
<dbReference type="Gene3D" id="1.10.3720.10">
    <property type="entry name" value="MetI-like"/>
    <property type="match status" value="1"/>
</dbReference>
<feature type="transmembrane region" description="Helical" evidence="7">
    <location>
        <begin position="70"/>
        <end position="96"/>
    </location>
</feature>
<dbReference type="SUPFAM" id="SSF161098">
    <property type="entry name" value="MetI-like"/>
    <property type="match status" value="1"/>
</dbReference>
<evidence type="ECO:0000256" key="2">
    <source>
        <dbReference type="ARBA" id="ARBA00022448"/>
    </source>
</evidence>
<evidence type="ECO:0000313" key="10">
    <source>
        <dbReference type="Proteomes" id="UP001164714"/>
    </source>
</evidence>
<evidence type="ECO:0000256" key="5">
    <source>
        <dbReference type="ARBA" id="ARBA00022989"/>
    </source>
</evidence>
<comment type="similarity">
    <text evidence="7">Belongs to the binding-protein-dependent transport system permease family.</text>
</comment>
<proteinExistence type="inferred from homology"/>
<dbReference type="PROSITE" id="PS50928">
    <property type="entry name" value="ABC_TM1"/>
    <property type="match status" value="1"/>
</dbReference>
<dbReference type="InterPro" id="IPR035906">
    <property type="entry name" value="MetI-like_sf"/>
</dbReference>
<dbReference type="PANTHER" id="PTHR43744:SF8">
    <property type="entry name" value="SN-GLYCEROL-3-PHOSPHATE TRANSPORT SYSTEM PERMEASE PROTEIN UGPE"/>
    <property type="match status" value="1"/>
</dbReference>
<keyword evidence="5 7" id="KW-1133">Transmembrane helix</keyword>
<keyword evidence="6 7" id="KW-0472">Membrane</keyword>
<name>A0AA47G9D5_9LACT</name>
<evidence type="ECO:0000256" key="6">
    <source>
        <dbReference type="ARBA" id="ARBA00023136"/>
    </source>
</evidence>
<evidence type="ECO:0000259" key="8">
    <source>
        <dbReference type="PROSITE" id="PS50928"/>
    </source>
</evidence>
<keyword evidence="4 7" id="KW-0812">Transmembrane</keyword>
<dbReference type="EMBL" id="CP114063">
    <property type="protein sequence ID" value="WAT24709.1"/>
    <property type="molecule type" value="Genomic_DNA"/>
</dbReference>
<comment type="subcellular location">
    <subcellularLocation>
        <location evidence="1 7">Cell membrane</location>
        <topology evidence="1 7">Multi-pass membrane protein</topology>
    </subcellularLocation>
</comment>
<keyword evidence="2 7" id="KW-0813">Transport</keyword>
<evidence type="ECO:0000256" key="3">
    <source>
        <dbReference type="ARBA" id="ARBA00022475"/>
    </source>
</evidence>
<dbReference type="Proteomes" id="UP001164714">
    <property type="component" value="Chromosome"/>
</dbReference>
<dbReference type="InterPro" id="IPR000515">
    <property type="entry name" value="MetI-like"/>
</dbReference>
<gene>
    <name evidence="9" type="ORF">OZ415_00970</name>
</gene>
<dbReference type="CDD" id="cd06261">
    <property type="entry name" value="TM_PBP2"/>
    <property type="match status" value="1"/>
</dbReference>
<dbReference type="AlphaFoldDB" id="A0AA47G9D5"/>
<keyword evidence="3" id="KW-1003">Cell membrane</keyword>
<feature type="domain" description="ABC transmembrane type-1" evidence="8">
    <location>
        <begin position="71"/>
        <end position="261"/>
    </location>
</feature>
<feature type="transmembrane region" description="Helical" evidence="7">
    <location>
        <begin position="240"/>
        <end position="261"/>
    </location>
</feature>
<accession>A0AA47G9D5</accession>
<evidence type="ECO:0000256" key="7">
    <source>
        <dbReference type="RuleBase" id="RU363032"/>
    </source>
</evidence>
<sequence>MKTRVGISNILWTIIFVLICIIWLFPIVFAIGTSFRPLQDVYNNILNIVPLNPTFSNYLTLFDRLPMLKIIMNTFTIATTVTVGKMVISFLAAYVFVYFDFKNKSTMYFMFIASIFIPFTVTMVPNYLMLSDINLNDNIMGVIFPQIADATGILLLNQAMRNIPKSLIEVAKLENASHWQIMRDIILPMIKSQITSSGIWFFVNSWNEFVWPSLILRSQESYTLPLALQMFISAEGGTNFSVAMAVSVVTMSIPLVLYLIFQKYIIGTFTSAGIK</sequence>
<organism evidence="9 10">
    <name type="scientific">Aerococcus urinaeequi</name>
    <dbReference type="NCBI Taxonomy" id="51665"/>
    <lineage>
        <taxon>Bacteria</taxon>
        <taxon>Bacillati</taxon>
        <taxon>Bacillota</taxon>
        <taxon>Bacilli</taxon>
        <taxon>Lactobacillales</taxon>
        <taxon>Aerococcaceae</taxon>
        <taxon>Aerococcus</taxon>
    </lineage>
</organism>
<dbReference type="GO" id="GO:0055085">
    <property type="term" value="P:transmembrane transport"/>
    <property type="evidence" value="ECO:0007669"/>
    <property type="project" value="InterPro"/>
</dbReference>